<feature type="compositionally biased region" description="Pro residues" evidence="6">
    <location>
        <begin position="45"/>
        <end position="54"/>
    </location>
</feature>
<sequence length="249" mass="28217">EEKIAAVERFLEESSLLNTFFSCRHVPTRPRSPRNTRPHHNPTDIAPPLPPPLPSSATPSTSIMKKKRQDSSSTDEEEDRRGGKKKKPATRKRSRQSDDETSRDDDEIKKPRKNENKNNKKKKNNSSSSSASTSGIVIPELPELFKAIILSLNGTDVTFVMKKEITETDVTPNNNRLSMPEKQINPECKFLTDPEIRRIIESKNEKERVIGLEVGLVEPCGEVCSQVLKRWKMTSAYTYNLAKSSWISI</sequence>
<feature type="compositionally biased region" description="Basic residues" evidence="6">
    <location>
        <begin position="82"/>
        <end position="94"/>
    </location>
</feature>
<proteinExistence type="predicted"/>
<gene>
    <name evidence="7" type="ORF">PIB30_112491</name>
</gene>
<keyword evidence="8" id="KW-1185">Reference proteome</keyword>
<keyword evidence="2" id="KW-0805">Transcription regulation</keyword>
<protein>
    <submittedName>
        <fullName evidence="7">Uncharacterized protein</fullName>
    </submittedName>
</protein>
<evidence type="ECO:0000256" key="3">
    <source>
        <dbReference type="ARBA" id="ARBA00023125"/>
    </source>
</evidence>
<feature type="non-terminal residue" evidence="7">
    <location>
        <position position="1"/>
    </location>
</feature>
<name>A0ABU6ZZF6_9FABA</name>
<evidence type="ECO:0000313" key="8">
    <source>
        <dbReference type="Proteomes" id="UP001341840"/>
    </source>
</evidence>
<keyword evidence="4" id="KW-0804">Transcription</keyword>
<accession>A0ABU6ZZF6</accession>
<feature type="region of interest" description="Disordered" evidence="6">
    <location>
        <begin position="23"/>
        <end position="134"/>
    </location>
</feature>
<dbReference type="EMBL" id="JASCZI010279969">
    <property type="protein sequence ID" value="MED6227331.1"/>
    <property type="molecule type" value="Genomic_DNA"/>
</dbReference>
<dbReference type="Pfam" id="PF03754">
    <property type="entry name" value="At2g31720-like"/>
    <property type="match status" value="1"/>
</dbReference>
<keyword evidence="3" id="KW-0238">DNA-binding</keyword>
<reference evidence="7 8" key="1">
    <citation type="journal article" date="2023" name="Plants (Basel)">
        <title>Bridging the Gap: Combining Genomics and Transcriptomics Approaches to Understand Stylosanthes scabra, an Orphan Legume from the Brazilian Caatinga.</title>
        <authorList>
            <person name="Ferreira-Neto J.R.C."/>
            <person name="da Silva M.D."/>
            <person name="Binneck E."/>
            <person name="de Melo N.F."/>
            <person name="da Silva R.H."/>
            <person name="de Melo A.L.T.M."/>
            <person name="Pandolfi V."/>
            <person name="Bustamante F.O."/>
            <person name="Brasileiro-Vidal A.C."/>
            <person name="Benko-Iseppon A.M."/>
        </authorList>
    </citation>
    <scope>NUCLEOTIDE SEQUENCE [LARGE SCALE GENOMIC DNA]</scope>
    <source>
        <tissue evidence="7">Leaves</tissue>
    </source>
</reference>
<feature type="compositionally biased region" description="Basic and acidic residues" evidence="6">
    <location>
        <begin position="95"/>
        <end position="118"/>
    </location>
</feature>
<evidence type="ECO:0000256" key="5">
    <source>
        <dbReference type="ARBA" id="ARBA00023242"/>
    </source>
</evidence>
<evidence type="ECO:0000256" key="6">
    <source>
        <dbReference type="SAM" id="MobiDB-lite"/>
    </source>
</evidence>
<dbReference type="PANTHER" id="PTHR31541:SF25">
    <property type="entry name" value="GAMMA-GLIADIN B"/>
    <property type="match status" value="1"/>
</dbReference>
<feature type="compositionally biased region" description="Basic residues" evidence="6">
    <location>
        <begin position="26"/>
        <end position="40"/>
    </location>
</feature>
<dbReference type="PANTHER" id="PTHR31541">
    <property type="entry name" value="B3 DOMAIN PLANT PROTEIN-RELATED"/>
    <property type="match status" value="1"/>
</dbReference>
<feature type="non-terminal residue" evidence="7">
    <location>
        <position position="249"/>
    </location>
</feature>
<dbReference type="InterPro" id="IPR005508">
    <property type="entry name" value="At2g31720-like"/>
</dbReference>
<dbReference type="Gene3D" id="2.40.330.10">
    <property type="entry name" value="DNA-binding pseudobarrel domain"/>
    <property type="match status" value="1"/>
</dbReference>
<comment type="caution">
    <text evidence="7">The sequence shown here is derived from an EMBL/GenBank/DDBJ whole genome shotgun (WGS) entry which is preliminary data.</text>
</comment>
<dbReference type="Proteomes" id="UP001341840">
    <property type="component" value="Unassembled WGS sequence"/>
</dbReference>
<dbReference type="InterPro" id="IPR015300">
    <property type="entry name" value="DNA-bd_pseudobarrel_sf"/>
</dbReference>
<evidence type="ECO:0000256" key="1">
    <source>
        <dbReference type="ARBA" id="ARBA00004123"/>
    </source>
</evidence>
<comment type="subcellular location">
    <subcellularLocation>
        <location evidence="1">Nucleus</location>
    </subcellularLocation>
</comment>
<evidence type="ECO:0000256" key="4">
    <source>
        <dbReference type="ARBA" id="ARBA00023163"/>
    </source>
</evidence>
<evidence type="ECO:0000256" key="2">
    <source>
        <dbReference type="ARBA" id="ARBA00023015"/>
    </source>
</evidence>
<keyword evidence="5" id="KW-0539">Nucleus</keyword>
<organism evidence="7 8">
    <name type="scientific">Stylosanthes scabra</name>
    <dbReference type="NCBI Taxonomy" id="79078"/>
    <lineage>
        <taxon>Eukaryota</taxon>
        <taxon>Viridiplantae</taxon>
        <taxon>Streptophyta</taxon>
        <taxon>Embryophyta</taxon>
        <taxon>Tracheophyta</taxon>
        <taxon>Spermatophyta</taxon>
        <taxon>Magnoliopsida</taxon>
        <taxon>eudicotyledons</taxon>
        <taxon>Gunneridae</taxon>
        <taxon>Pentapetalae</taxon>
        <taxon>rosids</taxon>
        <taxon>fabids</taxon>
        <taxon>Fabales</taxon>
        <taxon>Fabaceae</taxon>
        <taxon>Papilionoideae</taxon>
        <taxon>50 kb inversion clade</taxon>
        <taxon>dalbergioids sensu lato</taxon>
        <taxon>Dalbergieae</taxon>
        <taxon>Pterocarpus clade</taxon>
        <taxon>Stylosanthes</taxon>
    </lineage>
</organism>
<evidence type="ECO:0000313" key="7">
    <source>
        <dbReference type="EMBL" id="MED6227331.1"/>
    </source>
</evidence>